<dbReference type="InterPro" id="IPR014001">
    <property type="entry name" value="Helicase_ATP-bd"/>
</dbReference>
<dbReference type="InterPro" id="IPR001650">
    <property type="entry name" value="Helicase_C-like"/>
</dbReference>
<gene>
    <name evidence="8" type="ORF">PV327_002643</name>
</gene>
<dbReference type="InterPro" id="IPR032284">
    <property type="entry name" value="RecQ_Zn-bd"/>
</dbReference>
<sequence length="575" mass="66148">MDETIKNVMKSVFGFTTFISHQQRDGVIAVLKGDGDVFINLPPAGGKSLCYQLPAIISPQKTTIVFVRNNNVAQEHVNVFIGKNVNVNHIDSSLRPKKKLERVEQLKSGKSAASLIYIAISLCNKFWIKDLITSLGNNNLISTFVIDEAIYFSPNSLYFNKSSLHIFPLRKMFPNVPLVVLTACASQQIKHDIFNALSMNNPYEILGKKWILSNIHLRIKFKDIIPNPFEDLVESIEKFKKTVDNKFSGIIFCRTKEETIIVARELSQLNISTVSYNANMKNLDRKKHKSMWKVGKVSMIATTRDSAIGLDKPNISCIIHWSVPSSITEYYYEIGKARRNYGKAMCCLYFSIDDWMSIKKLTMGMSSYAYDNSEKMIQFCLSEECRHAMYLRYFNLAACSCRISCDWCDKRDDVEQSLQAFNHFQTQHRLLSISSQDTTGVNSQLGIYNLQNADNIIKKLRPQLRFYWYKNVTNALIKNYKVAICLNKKEMSIQNLCRLARNLEYCQLLSSYSRTTYIFAMSNMVDAINKQTVMKDLSYYILNYDFVIDEAMKCITNEKIEDLLSMPITKIRNKI</sequence>
<protein>
    <recommendedName>
        <fullName evidence="5">DNA 3'-5' helicase</fullName>
        <ecNumber evidence="5">5.6.2.4</ecNumber>
    </recommendedName>
</protein>
<dbReference type="GO" id="GO:0005694">
    <property type="term" value="C:chromosome"/>
    <property type="evidence" value="ECO:0007669"/>
    <property type="project" value="TreeGrafter"/>
</dbReference>
<keyword evidence="3" id="KW-0067">ATP-binding</keyword>
<keyword evidence="2" id="KW-0547">Nucleotide-binding</keyword>
<dbReference type="SUPFAM" id="SSF52540">
    <property type="entry name" value="P-loop containing nucleoside triphosphate hydrolases"/>
    <property type="match status" value="2"/>
</dbReference>
<name>A0AA39KPB5_MICHY</name>
<dbReference type="Gene3D" id="3.40.50.300">
    <property type="entry name" value="P-loop containing nucleotide triphosphate hydrolases"/>
    <property type="match status" value="2"/>
</dbReference>
<dbReference type="PROSITE" id="PS51192">
    <property type="entry name" value="HELICASE_ATP_BIND_1"/>
    <property type="match status" value="1"/>
</dbReference>
<reference evidence="8" key="2">
    <citation type="submission" date="2023-03" db="EMBL/GenBank/DDBJ databases">
        <authorList>
            <person name="Inwood S.N."/>
            <person name="Skelly J.G."/>
            <person name="Guhlin J."/>
            <person name="Harrop T.W.R."/>
            <person name="Goldson S.G."/>
            <person name="Dearden P.K."/>
        </authorList>
    </citation>
    <scope>NUCLEOTIDE SEQUENCE</scope>
    <source>
        <strain evidence="8">Lincoln</strain>
        <tissue evidence="8">Whole body</tissue>
    </source>
</reference>
<dbReference type="PROSITE" id="PS51194">
    <property type="entry name" value="HELICASE_CTER"/>
    <property type="match status" value="1"/>
</dbReference>
<dbReference type="GO" id="GO:0005524">
    <property type="term" value="F:ATP binding"/>
    <property type="evidence" value="ECO:0007669"/>
    <property type="project" value="UniProtKB-KW"/>
</dbReference>
<dbReference type="EC" id="5.6.2.4" evidence="5"/>
<dbReference type="AlphaFoldDB" id="A0AA39KPB5"/>
<dbReference type="Pfam" id="PF00271">
    <property type="entry name" value="Helicase_C"/>
    <property type="match status" value="1"/>
</dbReference>
<evidence type="ECO:0000256" key="5">
    <source>
        <dbReference type="ARBA" id="ARBA00034808"/>
    </source>
</evidence>
<evidence type="ECO:0000313" key="9">
    <source>
        <dbReference type="Proteomes" id="UP001168972"/>
    </source>
</evidence>
<evidence type="ECO:0000259" key="7">
    <source>
        <dbReference type="PROSITE" id="PS51194"/>
    </source>
</evidence>
<dbReference type="GO" id="GO:0043138">
    <property type="term" value="F:3'-5' DNA helicase activity"/>
    <property type="evidence" value="ECO:0007669"/>
    <property type="project" value="UniProtKB-EC"/>
</dbReference>
<evidence type="ECO:0000256" key="1">
    <source>
        <dbReference type="ARBA" id="ARBA00005446"/>
    </source>
</evidence>
<keyword evidence="9" id="KW-1185">Reference proteome</keyword>
<dbReference type="PANTHER" id="PTHR13710">
    <property type="entry name" value="DNA HELICASE RECQ FAMILY MEMBER"/>
    <property type="match status" value="1"/>
</dbReference>
<feature type="domain" description="Helicase C-terminal" evidence="7">
    <location>
        <begin position="235"/>
        <end position="381"/>
    </location>
</feature>
<comment type="similarity">
    <text evidence="1">Belongs to the helicase family. RecQ subfamily.</text>
</comment>
<evidence type="ECO:0000256" key="3">
    <source>
        <dbReference type="ARBA" id="ARBA00022840"/>
    </source>
</evidence>
<dbReference type="Pfam" id="PF00270">
    <property type="entry name" value="DEAD"/>
    <property type="match status" value="1"/>
</dbReference>
<dbReference type="GO" id="GO:0009378">
    <property type="term" value="F:four-way junction helicase activity"/>
    <property type="evidence" value="ECO:0007669"/>
    <property type="project" value="TreeGrafter"/>
</dbReference>
<accession>A0AA39KPB5</accession>
<dbReference type="PANTHER" id="PTHR13710:SF152">
    <property type="entry name" value="ATP-DEPENDENT DNA HELICASE Q5"/>
    <property type="match status" value="1"/>
</dbReference>
<dbReference type="EMBL" id="JAQQBR010001831">
    <property type="protein sequence ID" value="KAK0168880.1"/>
    <property type="molecule type" value="Genomic_DNA"/>
</dbReference>
<reference evidence="8" key="1">
    <citation type="journal article" date="2023" name="bioRxiv">
        <title>Scaffold-level genome assemblies of two parasitoid biocontrol wasps reveal the parthenogenesis mechanism and an associated novel virus.</title>
        <authorList>
            <person name="Inwood S."/>
            <person name="Skelly J."/>
            <person name="Guhlin J."/>
            <person name="Harrop T."/>
            <person name="Goldson S."/>
            <person name="Dearden P."/>
        </authorList>
    </citation>
    <scope>NUCLEOTIDE SEQUENCE</scope>
    <source>
        <strain evidence="8">Lincoln</strain>
        <tissue evidence="8">Whole body</tissue>
    </source>
</reference>
<organism evidence="8 9">
    <name type="scientific">Microctonus hyperodae</name>
    <name type="common">Parasitoid wasp</name>
    <dbReference type="NCBI Taxonomy" id="165561"/>
    <lineage>
        <taxon>Eukaryota</taxon>
        <taxon>Metazoa</taxon>
        <taxon>Ecdysozoa</taxon>
        <taxon>Arthropoda</taxon>
        <taxon>Hexapoda</taxon>
        <taxon>Insecta</taxon>
        <taxon>Pterygota</taxon>
        <taxon>Neoptera</taxon>
        <taxon>Endopterygota</taxon>
        <taxon>Hymenoptera</taxon>
        <taxon>Apocrita</taxon>
        <taxon>Ichneumonoidea</taxon>
        <taxon>Braconidae</taxon>
        <taxon>Euphorinae</taxon>
        <taxon>Microctonus</taxon>
    </lineage>
</organism>
<comment type="caution">
    <text evidence="8">The sequence shown here is derived from an EMBL/GenBank/DDBJ whole genome shotgun (WGS) entry which is preliminary data.</text>
</comment>
<dbReference type="InterPro" id="IPR011545">
    <property type="entry name" value="DEAD/DEAH_box_helicase_dom"/>
</dbReference>
<dbReference type="Proteomes" id="UP001168972">
    <property type="component" value="Unassembled WGS sequence"/>
</dbReference>
<evidence type="ECO:0000313" key="8">
    <source>
        <dbReference type="EMBL" id="KAK0168880.1"/>
    </source>
</evidence>
<comment type="catalytic activity">
    <reaction evidence="4">
        <text>Couples ATP hydrolysis with the unwinding of duplex DNA by translocating in the 3'-5' direction.</text>
        <dbReference type="EC" id="5.6.2.4"/>
    </reaction>
</comment>
<feature type="domain" description="Helicase ATP-binding" evidence="6">
    <location>
        <begin position="28"/>
        <end position="203"/>
    </location>
</feature>
<dbReference type="SMART" id="SM00487">
    <property type="entry name" value="DEXDc"/>
    <property type="match status" value="1"/>
</dbReference>
<evidence type="ECO:0000256" key="2">
    <source>
        <dbReference type="ARBA" id="ARBA00022741"/>
    </source>
</evidence>
<proteinExistence type="inferred from homology"/>
<dbReference type="GO" id="GO:0000724">
    <property type="term" value="P:double-strand break repair via homologous recombination"/>
    <property type="evidence" value="ECO:0007669"/>
    <property type="project" value="TreeGrafter"/>
</dbReference>
<dbReference type="GO" id="GO:0005737">
    <property type="term" value="C:cytoplasm"/>
    <property type="evidence" value="ECO:0007669"/>
    <property type="project" value="TreeGrafter"/>
</dbReference>
<dbReference type="GO" id="GO:0003676">
    <property type="term" value="F:nucleic acid binding"/>
    <property type="evidence" value="ECO:0007669"/>
    <property type="project" value="InterPro"/>
</dbReference>
<dbReference type="GO" id="GO:0005634">
    <property type="term" value="C:nucleus"/>
    <property type="evidence" value="ECO:0007669"/>
    <property type="project" value="TreeGrafter"/>
</dbReference>
<dbReference type="Pfam" id="PF16124">
    <property type="entry name" value="RecQ_Zn_bind"/>
    <property type="match status" value="1"/>
</dbReference>
<evidence type="ECO:0000259" key="6">
    <source>
        <dbReference type="PROSITE" id="PS51192"/>
    </source>
</evidence>
<dbReference type="InterPro" id="IPR027417">
    <property type="entry name" value="P-loop_NTPase"/>
</dbReference>
<evidence type="ECO:0000256" key="4">
    <source>
        <dbReference type="ARBA" id="ARBA00034617"/>
    </source>
</evidence>